<accession>A0AAV1QEK4</accession>
<name>A0AAV1QEK4_SCOSC</name>
<dbReference type="AlphaFoldDB" id="A0AAV1QEK4"/>
<comment type="caution">
    <text evidence="2">The sequence shown here is derived from an EMBL/GenBank/DDBJ whole genome shotgun (WGS) entry which is preliminary data.</text>
</comment>
<sequence>MPNNRAKGANASTVQANSTATDNAVLNAIDSLRTDITAELVTLKKDICNSVDAKIDSLAENLRSEIAGVRTELQTDLRSVKSETGDLATRVERGANH</sequence>
<protein>
    <submittedName>
        <fullName evidence="2">Uncharacterized protein</fullName>
    </submittedName>
</protein>
<dbReference type="Proteomes" id="UP001314229">
    <property type="component" value="Unassembled WGS sequence"/>
</dbReference>
<proteinExistence type="predicted"/>
<feature type="compositionally biased region" description="Polar residues" evidence="1">
    <location>
        <begin position="10"/>
        <end position="20"/>
    </location>
</feature>
<dbReference type="Gene3D" id="1.20.58.130">
    <property type="match status" value="1"/>
</dbReference>
<reference evidence="2 3" key="1">
    <citation type="submission" date="2024-01" db="EMBL/GenBank/DDBJ databases">
        <authorList>
            <person name="Alioto T."/>
            <person name="Alioto T."/>
            <person name="Gomez Garrido J."/>
        </authorList>
    </citation>
    <scope>NUCLEOTIDE SEQUENCE [LARGE SCALE GENOMIC DNA]</scope>
</reference>
<dbReference type="EMBL" id="CAWUFR010000928">
    <property type="protein sequence ID" value="CAK6981975.1"/>
    <property type="molecule type" value="Genomic_DNA"/>
</dbReference>
<evidence type="ECO:0000256" key="1">
    <source>
        <dbReference type="SAM" id="MobiDB-lite"/>
    </source>
</evidence>
<evidence type="ECO:0000313" key="3">
    <source>
        <dbReference type="Proteomes" id="UP001314229"/>
    </source>
</evidence>
<evidence type="ECO:0000313" key="2">
    <source>
        <dbReference type="EMBL" id="CAK6981975.1"/>
    </source>
</evidence>
<organism evidence="2 3">
    <name type="scientific">Scomber scombrus</name>
    <name type="common">Atlantic mackerel</name>
    <name type="synonym">Scomber vernalis</name>
    <dbReference type="NCBI Taxonomy" id="13677"/>
    <lineage>
        <taxon>Eukaryota</taxon>
        <taxon>Metazoa</taxon>
        <taxon>Chordata</taxon>
        <taxon>Craniata</taxon>
        <taxon>Vertebrata</taxon>
        <taxon>Euteleostomi</taxon>
        <taxon>Actinopterygii</taxon>
        <taxon>Neopterygii</taxon>
        <taxon>Teleostei</taxon>
        <taxon>Neoteleostei</taxon>
        <taxon>Acanthomorphata</taxon>
        <taxon>Pelagiaria</taxon>
        <taxon>Scombriformes</taxon>
        <taxon>Scombridae</taxon>
        <taxon>Scomber</taxon>
    </lineage>
</organism>
<keyword evidence="3" id="KW-1185">Reference proteome</keyword>
<feature type="region of interest" description="Disordered" evidence="1">
    <location>
        <begin position="1"/>
        <end position="20"/>
    </location>
</feature>
<feature type="non-terminal residue" evidence="2">
    <location>
        <position position="97"/>
    </location>
</feature>
<gene>
    <name evidence="2" type="ORF">FSCOSCO3_A036628</name>
</gene>